<proteinExistence type="predicted"/>
<evidence type="ECO:0000313" key="2">
    <source>
        <dbReference type="EMBL" id="KNC87220.1"/>
    </source>
</evidence>
<feature type="compositionally biased region" description="Basic residues" evidence="1">
    <location>
        <begin position="1"/>
        <end position="14"/>
    </location>
</feature>
<keyword evidence="3" id="KW-1185">Reference proteome</keyword>
<evidence type="ECO:0000313" key="3">
    <source>
        <dbReference type="Proteomes" id="UP000054560"/>
    </source>
</evidence>
<accession>A0A0L0GDY2</accession>
<name>A0A0L0GDY2_9EUKA</name>
<dbReference type="EMBL" id="KQ241618">
    <property type="protein sequence ID" value="KNC87220.1"/>
    <property type="molecule type" value="Genomic_DNA"/>
</dbReference>
<dbReference type="GeneID" id="25901159"/>
<feature type="region of interest" description="Disordered" evidence="1">
    <location>
        <begin position="1"/>
        <end position="30"/>
    </location>
</feature>
<dbReference type="AlphaFoldDB" id="A0A0L0GDY2"/>
<evidence type="ECO:0000256" key="1">
    <source>
        <dbReference type="SAM" id="MobiDB-lite"/>
    </source>
</evidence>
<gene>
    <name evidence="2" type="ORF">SARC_00655</name>
</gene>
<dbReference type="RefSeq" id="XP_014161122.1">
    <property type="nucleotide sequence ID" value="XM_014305647.1"/>
</dbReference>
<reference evidence="2 3" key="1">
    <citation type="submission" date="2011-02" db="EMBL/GenBank/DDBJ databases">
        <title>The Genome Sequence of Sphaeroforma arctica JP610.</title>
        <authorList>
            <consortium name="The Broad Institute Genome Sequencing Platform"/>
            <person name="Russ C."/>
            <person name="Cuomo C."/>
            <person name="Young S.K."/>
            <person name="Zeng Q."/>
            <person name="Gargeya S."/>
            <person name="Alvarado L."/>
            <person name="Berlin A."/>
            <person name="Chapman S.B."/>
            <person name="Chen Z."/>
            <person name="Freedman E."/>
            <person name="Gellesch M."/>
            <person name="Goldberg J."/>
            <person name="Griggs A."/>
            <person name="Gujja S."/>
            <person name="Heilman E."/>
            <person name="Heiman D."/>
            <person name="Howarth C."/>
            <person name="Mehta T."/>
            <person name="Neiman D."/>
            <person name="Pearson M."/>
            <person name="Roberts A."/>
            <person name="Saif S."/>
            <person name="Shea T."/>
            <person name="Shenoy N."/>
            <person name="Sisk P."/>
            <person name="Stolte C."/>
            <person name="Sykes S."/>
            <person name="White J."/>
            <person name="Yandava C."/>
            <person name="Burger G."/>
            <person name="Gray M.W."/>
            <person name="Holland P.W.H."/>
            <person name="King N."/>
            <person name="Lang F.B.F."/>
            <person name="Roger A.J."/>
            <person name="Ruiz-Trillo I."/>
            <person name="Haas B."/>
            <person name="Nusbaum C."/>
            <person name="Birren B."/>
        </authorList>
    </citation>
    <scope>NUCLEOTIDE SEQUENCE [LARGE SCALE GENOMIC DNA]</scope>
    <source>
        <strain evidence="2 3">JP610</strain>
    </source>
</reference>
<protein>
    <submittedName>
        <fullName evidence="2">Uncharacterized protein</fullName>
    </submittedName>
</protein>
<feature type="compositionally biased region" description="Polar residues" evidence="1">
    <location>
        <begin position="15"/>
        <end position="30"/>
    </location>
</feature>
<organism evidence="2 3">
    <name type="scientific">Sphaeroforma arctica JP610</name>
    <dbReference type="NCBI Taxonomy" id="667725"/>
    <lineage>
        <taxon>Eukaryota</taxon>
        <taxon>Ichthyosporea</taxon>
        <taxon>Ichthyophonida</taxon>
        <taxon>Sphaeroforma</taxon>
    </lineage>
</organism>
<sequence length="75" mass="8815">MGHNLRTSRRHGRRQNQLMDYNTPVTAPNTTESWEERLQRLEEAIMPQTDSNAAQYQEKMCAASDRKGQKKYVNF</sequence>
<dbReference type="Proteomes" id="UP000054560">
    <property type="component" value="Unassembled WGS sequence"/>
</dbReference>